<dbReference type="RefSeq" id="WP_050451480.1">
    <property type="nucleotide sequence ID" value="NZ_LFJJ01000001.1"/>
</dbReference>
<organism evidence="2 3">
    <name type="scientific">Candidatus Burkholderia verschuerenii</name>
    <dbReference type="NCBI Taxonomy" id="242163"/>
    <lineage>
        <taxon>Bacteria</taxon>
        <taxon>Pseudomonadati</taxon>
        <taxon>Pseudomonadota</taxon>
        <taxon>Betaproteobacteria</taxon>
        <taxon>Burkholderiales</taxon>
        <taxon>Burkholderiaceae</taxon>
        <taxon>Burkholderia</taxon>
    </lineage>
</organism>
<protein>
    <submittedName>
        <fullName evidence="2">Putative outer membrane protein</fullName>
    </submittedName>
</protein>
<evidence type="ECO:0000313" key="3">
    <source>
        <dbReference type="Proteomes" id="UP000036959"/>
    </source>
</evidence>
<proteinExistence type="predicted"/>
<dbReference type="Proteomes" id="UP000036959">
    <property type="component" value="Unassembled WGS sequence"/>
</dbReference>
<dbReference type="InterPro" id="IPR014547">
    <property type="entry name" value="UCP028477"/>
</dbReference>
<sequence>MIARRLVAALSLVFAVHANPAIAGQGCSEKPLTTATLQSAMSAVQRVTAELDKRGVQVAVLGRIGQDLSKYGLRYSHVGFVYREGPDQPWRIAHLLNDCGSNRSDLWYEGVGNFFLDDLFAYDAVVMVPPPELSQRLLSRLSDAKALRSLHDPDYSLVAYPFSTRYENSNTWVLETIVVSSAKDAVIHSRSEAKAWLKMTGYRPSELEIGAFNRLGGRMFKANVAFDDHPNDLRYSGRIRTVTADSIEQFVKSRNEGWSVFEIAAKP</sequence>
<feature type="signal peptide" evidence="1">
    <location>
        <begin position="1"/>
        <end position="23"/>
    </location>
</feature>
<gene>
    <name evidence="2" type="ORF">BVER_01655</name>
</gene>
<dbReference type="PROSITE" id="PS51257">
    <property type="entry name" value="PROKAR_LIPOPROTEIN"/>
    <property type="match status" value="1"/>
</dbReference>
<dbReference type="AlphaFoldDB" id="A0A0L0MJH6"/>
<feature type="chain" id="PRO_5005544519" evidence="1">
    <location>
        <begin position="24"/>
        <end position="267"/>
    </location>
</feature>
<keyword evidence="1" id="KW-0732">Signal</keyword>
<name>A0A0L0MJH6_9BURK</name>
<dbReference type="PATRIC" id="fig|242163.4.peg.119"/>
<keyword evidence="3" id="KW-1185">Reference proteome</keyword>
<comment type="caution">
    <text evidence="2">The sequence shown here is derived from an EMBL/GenBank/DDBJ whole genome shotgun (WGS) entry which is preliminary data.</text>
</comment>
<dbReference type="EMBL" id="LFJJ01000001">
    <property type="protein sequence ID" value="KND62446.1"/>
    <property type="molecule type" value="Genomic_DNA"/>
</dbReference>
<dbReference type="Pfam" id="PF09916">
    <property type="entry name" value="DUF2145"/>
    <property type="match status" value="1"/>
</dbReference>
<dbReference type="PIRSF" id="PIRSF028477">
    <property type="entry name" value="UCP028477"/>
    <property type="match status" value="1"/>
</dbReference>
<accession>A0A0L0MJH6</accession>
<evidence type="ECO:0000256" key="1">
    <source>
        <dbReference type="SAM" id="SignalP"/>
    </source>
</evidence>
<dbReference type="OrthoDB" id="9000139at2"/>
<evidence type="ECO:0000313" key="2">
    <source>
        <dbReference type="EMBL" id="KND62446.1"/>
    </source>
</evidence>
<reference evidence="3" key="1">
    <citation type="submission" date="2015-06" db="EMBL/GenBank/DDBJ databases">
        <title>Comparative genomics of Burkholderia leaf nodule symbionts.</title>
        <authorList>
            <person name="Carlier A."/>
            <person name="Eberl L."/>
            <person name="Pinto-Carbo M."/>
        </authorList>
    </citation>
    <scope>NUCLEOTIDE SEQUENCE [LARGE SCALE GENOMIC DNA]</scope>
    <source>
        <strain evidence="3">UZHbot4</strain>
    </source>
</reference>